<proteinExistence type="predicted"/>
<evidence type="ECO:0000256" key="1">
    <source>
        <dbReference type="SAM" id="MobiDB-lite"/>
    </source>
</evidence>
<evidence type="ECO:0000313" key="2">
    <source>
        <dbReference type="EMBL" id="CAB1443808.1"/>
    </source>
</evidence>
<feature type="compositionally biased region" description="Polar residues" evidence="1">
    <location>
        <begin position="1"/>
        <end position="16"/>
    </location>
</feature>
<dbReference type="EMBL" id="CADEAL010003199">
    <property type="protein sequence ID" value="CAB1443808.1"/>
    <property type="molecule type" value="Genomic_DNA"/>
</dbReference>
<accession>A0A9N7V6J4</accession>
<protein>
    <submittedName>
        <fullName evidence="2">Uncharacterized protein</fullName>
    </submittedName>
</protein>
<reference evidence="2" key="1">
    <citation type="submission" date="2020-03" db="EMBL/GenBank/DDBJ databases">
        <authorList>
            <person name="Weist P."/>
        </authorList>
    </citation>
    <scope>NUCLEOTIDE SEQUENCE</scope>
</reference>
<feature type="region of interest" description="Disordered" evidence="1">
    <location>
        <begin position="1"/>
        <end position="164"/>
    </location>
</feature>
<comment type="caution">
    <text evidence="2">The sequence shown here is derived from an EMBL/GenBank/DDBJ whole genome shotgun (WGS) entry which is preliminary data.</text>
</comment>
<feature type="compositionally biased region" description="Basic and acidic residues" evidence="1">
    <location>
        <begin position="149"/>
        <end position="163"/>
    </location>
</feature>
<evidence type="ECO:0000313" key="3">
    <source>
        <dbReference type="Proteomes" id="UP001153269"/>
    </source>
</evidence>
<dbReference type="Proteomes" id="UP001153269">
    <property type="component" value="Unassembled WGS sequence"/>
</dbReference>
<feature type="region of interest" description="Disordered" evidence="1">
    <location>
        <begin position="285"/>
        <end position="314"/>
    </location>
</feature>
<keyword evidence="3" id="KW-1185">Reference proteome</keyword>
<sequence length="325" mass="34687">MSFSGQARGQERNTLTSGGRPRSRRGNRGVHSAQPDGSVAGRSGLSAEALGGRAVPRRRTELQGSAWTNLRPVQATKPSSSVGGALAAPGTEVEARRRSAEPSTGLHGRRTKTSHGAEARAGPRATAGVGARTELASRGDLRSTQQQRRQREPSGAEQARNERPGLGCVLSWRAEISTRVEITTEDVSTRASARSSTWTPMLRADAAGVTGPLTSCEREKSAGASGAELGLERCWSRRRCETTDVGERETSAGGLRRGTGTATQSDWRWLSLCACCWRIGFRWDPSRKVRNPPEETPEVAGSPKNSGASSVQDYGWAEVAPCELP</sequence>
<gene>
    <name evidence="2" type="ORF">PLEPLA_LOCUS31524</name>
</gene>
<feature type="compositionally biased region" description="Polar residues" evidence="1">
    <location>
        <begin position="303"/>
        <end position="312"/>
    </location>
</feature>
<organism evidence="2 3">
    <name type="scientific">Pleuronectes platessa</name>
    <name type="common">European plaice</name>
    <dbReference type="NCBI Taxonomy" id="8262"/>
    <lineage>
        <taxon>Eukaryota</taxon>
        <taxon>Metazoa</taxon>
        <taxon>Chordata</taxon>
        <taxon>Craniata</taxon>
        <taxon>Vertebrata</taxon>
        <taxon>Euteleostomi</taxon>
        <taxon>Actinopterygii</taxon>
        <taxon>Neopterygii</taxon>
        <taxon>Teleostei</taxon>
        <taxon>Neoteleostei</taxon>
        <taxon>Acanthomorphata</taxon>
        <taxon>Carangaria</taxon>
        <taxon>Pleuronectiformes</taxon>
        <taxon>Pleuronectoidei</taxon>
        <taxon>Pleuronectidae</taxon>
        <taxon>Pleuronectes</taxon>
    </lineage>
</organism>
<name>A0A9N7V6J4_PLEPL</name>
<dbReference type="AlphaFoldDB" id="A0A9N7V6J4"/>